<evidence type="ECO:0000313" key="2">
    <source>
        <dbReference type="Proteomes" id="UP000515811"/>
    </source>
</evidence>
<dbReference type="PANTHER" id="PTHR43459:SF1">
    <property type="entry name" value="EG:BACN32G11.4 PROTEIN"/>
    <property type="match status" value="1"/>
</dbReference>
<dbReference type="Proteomes" id="UP000515811">
    <property type="component" value="Chromosome"/>
</dbReference>
<evidence type="ECO:0000313" key="1">
    <source>
        <dbReference type="EMBL" id="QNN59089.1"/>
    </source>
</evidence>
<accession>A0A7G9RU14</accession>
<keyword evidence="1" id="KW-0413">Isomerase</keyword>
<dbReference type="CDD" id="cd06558">
    <property type="entry name" value="crotonase-like"/>
    <property type="match status" value="1"/>
</dbReference>
<dbReference type="Gene3D" id="3.90.226.10">
    <property type="entry name" value="2-enoyl-CoA Hydratase, Chain A, domain 1"/>
    <property type="match status" value="1"/>
</dbReference>
<gene>
    <name evidence="1" type="ORF">H9K76_10020</name>
</gene>
<dbReference type="InterPro" id="IPR029045">
    <property type="entry name" value="ClpP/crotonase-like_dom_sf"/>
</dbReference>
<dbReference type="KEGG" id="drg:H9K76_10020"/>
<dbReference type="GO" id="GO:0016853">
    <property type="term" value="F:isomerase activity"/>
    <property type="evidence" value="ECO:0007669"/>
    <property type="project" value="UniProtKB-KW"/>
</dbReference>
<keyword evidence="2" id="KW-1185">Reference proteome</keyword>
<dbReference type="InterPro" id="IPR001753">
    <property type="entry name" value="Enoyl-CoA_hydra/iso"/>
</dbReference>
<sequence>MHDGIFHIELNRPEAGNTANKALADQLRTAVLNASSTSGVRALLVSAAGRNFMAGGDLSALRGDHNATLDLVRTVNDTIVALSECTVPIICAVQGMVAGGGLGLALSSDILIAEEGARFTVGSPTIGLSPDAGTSWQLARWVGQRKALEMSLLCTMVDVQGALACGLINEIAPKGSLMEVARSRATQLASGASLALRHTRQLLRAAAGNTLVAQIAQEGEAFVQCMQSPDFSEGLAAMMEKRKPRFS</sequence>
<proteinExistence type="predicted"/>
<dbReference type="RefSeq" id="WP_187600000.1">
    <property type="nucleotide sequence ID" value="NZ_CP060714.1"/>
</dbReference>
<organism evidence="1 2">
    <name type="scientific">Diaphorobacter ruginosibacter</name>
    <dbReference type="NCBI Taxonomy" id="1715720"/>
    <lineage>
        <taxon>Bacteria</taxon>
        <taxon>Pseudomonadati</taxon>
        <taxon>Pseudomonadota</taxon>
        <taxon>Betaproteobacteria</taxon>
        <taxon>Burkholderiales</taxon>
        <taxon>Comamonadaceae</taxon>
        <taxon>Diaphorobacter</taxon>
    </lineage>
</organism>
<dbReference type="PANTHER" id="PTHR43459">
    <property type="entry name" value="ENOYL-COA HYDRATASE"/>
    <property type="match status" value="1"/>
</dbReference>
<name>A0A7G9RU14_9BURK</name>
<reference evidence="1 2" key="1">
    <citation type="submission" date="2020-08" db="EMBL/GenBank/DDBJ databases">
        <title>Genome sequence of Diaphorobacter ruginosibacter DSM 27467T.</title>
        <authorList>
            <person name="Hyun D.-W."/>
            <person name="Bae J.-W."/>
        </authorList>
    </citation>
    <scope>NUCLEOTIDE SEQUENCE [LARGE SCALE GENOMIC DNA]</scope>
    <source>
        <strain evidence="1 2">DSM 27467</strain>
    </source>
</reference>
<dbReference type="AlphaFoldDB" id="A0A7G9RU14"/>
<dbReference type="SUPFAM" id="SSF52096">
    <property type="entry name" value="ClpP/crotonase"/>
    <property type="match status" value="1"/>
</dbReference>
<protein>
    <submittedName>
        <fullName evidence="1">Enoyl-CoA hydratase/isomerase family protein</fullName>
    </submittedName>
</protein>
<dbReference type="EMBL" id="CP060714">
    <property type="protein sequence ID" value="QNN59089.1"/>
    <property type="molecule type" value="Genomic_DNA"/>
</dbReference>
<dbReference type="Pfam" id="PF00378">
    <property type="entry name" value="ECH_1"/>
    <property type="match status" value="1"/>
</dbReference>